<accession>A0A4D7QI55</accession>
<sequence length="108" mass="12176">MRELSMFYICSHIASMKDCSGDLCRRVFSRPKVAGSRNSGHGGFRVVRQGATGNSLGCDFSDIRYEFDTRRHVNWCMSQSANQMRTAPALHHRNLAARCSRSGVTFTR</sequence>
<keyword evidence="2" id="KW-1185">Reference proteome</keyword>
<proteinExistence type="predicted"/>
<protein>
    <submittedName>
        <fullName evidence="1">Uncharacterized protein</fullName>
    </submittedName>
</protein>
<reference evidence="1 2" key="1">
    <citation type="submission" date="2019-04" db="EMBL/GenBank/DDBJ databases">
        <title>Phreatobacter aquaticus sp. nov.</title>
        <authorList>
            <person name="Choi A."/>
            <person name="Baek K."/>
        </authorList>
    </citation>
    <scope>NUCLEOTIDE SEQUENCE [LARGE SCALE GENOMIC DNA]</scope>
    <source>
        <strain evidence="1 2">NMCR1094</strain>
    </source>
</reference>
<dbReference type="AlphaFoldDB" id="A0A4D7QI55"/>
<dbReference type="KEGG" id="paqt:E8L99_06390"/>
<evidence type="ECO:0000313" key="2">
    <source>
        <dbReference type="Proteomes" id="UP000298588"/>
    </source>
</evidence>
<dbReference type="EMBL" id="CP039865">
    <property type="protein sequence ID" value="QCK85423.1"/>
    <property type="molecule type" value="Genomic_DNA"/>
</dbReference>
<dbReference type="RefSeq" id="WP_137098757.1">
    <property type="nucleotide sequence ID" value="NZ_CP039865.1"/>
</dbReference>
<dbReference type="Proteomes" id="UP000298588">
    <property type="component" value="Chromosome"/>
</dbReference>
<dbReference type="OrthoDB" id="10010315at2"/>
<name>A0A4D7QI55_9HYPH</name>
<gene>
    <name evidence="1" type="ORF">E8L99_06390</name>
</gene>
<organism evidence="1 2">
    <name type="scientific">Phreatobacter aquaticus</name>
    <dbReference type="NCBI Taxonomy" id="2570229"/>
    <lineage>
        <taxon>Bacteria</taxon>
        <taxon>Pseudomonadati</taxon>
        <taxon>Pseudomonadota</taxon>
        <taxon>Alphaproteobacteria</taxon>
        <taxon>Hyphomicrobiales</taxon>
        <taxon>Phreatobacteraceae</taxon>
        <taxon>Phreatobacter</taxon>
    </lineage>
</organism>
<evidence type="ECO:0000313" key="1">
    <source>
        <dbReference type="EMBL" id="QCK85423.1"/>
    </source>
</evidence>